<dbReference type="Gene3D" id="1.20.1720.10">
    <property type="entry name" value="Multidrug resistance protein D"/>
    <property type="match status" value="1"/>
</dbReference>
<feature type="domain" description="Major facilitator superfamily (MFS) profile" evidence="7">
    <location>
        <begin position="1"/>
        <end position="363"/>
    </location>
</feature>
<evidence type="ECO:0000256" key="4">
    <source>
        <dbReference type="ARBA" id="ARBA00022989"/>
    </source>
</evidence>
<evidence type="ECO:0000256" key="2">
    <source>
        <dbReference type="ARBA" id="ARBA00008335"/>
    </source>
</evidence>
<dbReference type="Pfam" id="PF07690">
    <property type="entry name" value="MFS_1"/>
    <property type="match status" value="1"/>
</dbReference>
<keyword evidence="5 6" id="KW-0472">Membrane</keyword>
<organism evidence="8 9">
    <name type="scientific">Rhinocladiella mackenziei CBS 650.93</name>
    <dbReference type="NCBI Taxonomy" id="1442369"/>
    <lineage>
        <taxon>Eukaryota</taxon>
        <taxon>Fungi</taxon>
        <taxon>Dikarya</taxon>
        <taxon>Ascomycota</taxon>
        <taxon>Pezizomycotina</taxon>
        <taxon>Eurotiomycetes</taxon>
        <taxon>Chaetothyriomycetidae</taxon>
        <taxon>Chaetothyriales</taxon>
        <taxon>Herpotrichiellaceae</taxon>
        <taxon>Rhinocladiella</taxon>
    </lineage>
</organism>
<dbReference type="AlphaFoldDB" id="A0A0D2INX0"/>
<feature type="transmembrane region" description="Helical" evidence="6">
    <location>
        <begin position="217"/>
        <end position="237"/>
    </location>
</feature>
<accession>A0A0D2INX0</accession>
<dbReference type="OrthoDB" id="5296287at2759"/>
<dbReference type="HOGENOM" id="CLU_008455_11_0_1"/>
<dbReference type="PANTHER" id="PTHR23502:SF68">
    <property type="entry name" value="MULTIDRUG TRANSPORTER, PUTATIVE (AFU_ORTHOLOGUE AFUA_3G01120)-RELATED"/>
    <property type="match status" value="1"/>
</dbReference>
<dbReference type="InterPro" id="IPR011701">
    <property type="entry name" value="MFS"/>
</dbReference>
<dbReference type="Proteomes" id="UP000053617">
    <property type="component" value="Unassembled WGS sequence"/>
</dbReference>
<feature type="transmembrane region" description="Helical" evidence="6">
    <location>
        <begin position="87"/>
        <end position="106"/>
    </location>
</feature>
<keyword evidence="4 6" id="KW-1133">Transmembrane helix</keyword>
<evidence type="ECO:0000313" key="8">
    <source>
        <dbReference type="EMBL" id="KIX04831.1"/>
    </source>
</evidence>
<dbReference type="PANTHER" id="PTHR23502">
    <property type="entry name" value="MAJOR FACILITATOR SUPERFAMILY"/>
    <property type="match status" value="1"/>
</dbReference>
<evidence type="ECO:0000259" key="7">
    <source>
        <dbReference type="PROSITE" id="PS50850"/>
    </source>
</evidence>
<dbReference type="SUPFAM" id="SSF103473">
    <property type="entry name" value="MFS general substrate transporter"/>
    <property type="match status" value="1"/>
</dbReference>
<evidence type="ECO:0000313" key="9">
    <source>
        <dbReference type="Proteomes" id="UP000053617"/>
    </source>
</evidence>
<feature type="transmembrane region" description="Helical" evidence="6">
    <location>
        <begin position="150"/>
        <end position="170"/>
    </location>
</feature>
<keyword evidence="9" id="KW-1185">Reference proteome</keyword>
<dbReference type="InterPro" id="IPR036259">
    <property type="entry name" value="MFS_trans_sf"/>
</dbReference>
<feature type="transmembrane region" description="Helical" evidence="6">
    <location>
        <begin position="31"/>
        <end position="50"/>
    </location>
</feature>
<feature type="transmembrane region" description="Helical" evidence="6">
    <location>
        <begin position="328"/>
        <end position="348"/>
    </location>
</feature>
<evidence type="ECO:0000256" key="3">
    <source>
        <dbReference type="ARBA" id="ARBA00022692"/>
    </source>
</evidence>
<evidence type="ECO:0000256" key="1">
    <source>
        <dbReference type="ARBA" id="ARBA00004141"/>
    </source>
</evidence>
<feature type="transmembrane region" description="Helical" evidence="6">
    <location>
        <begin position="272"/>
        <end position="288"/>
    </location>
</feature>
<proteinExistence type="inferred from homology"/>
<feature type="transmembrane region" description="Helical" evidence="6">
    <location>
        <begin position="294"/>
        <end position="316"/>
    </location>
</feature>
<gene>
    <name evidence="8" type="ORF">Z518_05702</name>
</gene>
<dbReference type="GO" id="GO:0016020">
    <property type="term" value="C:membrane"/>
    <property type="evidence" value="ECO:0007669"/>
    <property type="project" value="UniProtKB-SubCell"/>
</dbReference>
<dbReference type="EMBL" id="KN847478">
    <property type="protein sequence ID" value="KIX04831.1"/>
    <property type="molecule type" value="Genomic_DNA"/>
</dbReference>
<evidence type="ECO:0000256" key="5">
    <source>
        <dbReference type="ARBA" id="ARBA00023136"/>
    </source>
</evidence>
<reference evidence="8 9" key="1">
    <citation type="submission" date="2015-01" db="EMBL/GenBank/DDBJ databases">
        <title>The Genome Sequence of Rhinocladiella mackenzie CBS 650.93.</title>
        <authorList>
            <consortium name="The Broad Institute Genomics Platform"/>
            <person name="Cuomo C."/>
            <person name="de Hoog S."/>
            <person name="Gorbushina A."/>
            <person name="Stielow B."/>
            <person name="Teixiera M."/>
            <person name="Abouelleil A."/>
            <person name="Chapman S.B."/>
            <person name="Priest M."/>
            <person name="Young S.K."/>
            <person name="Wortman J."/>
            <person name="Nusbaum C."/>
            <person name="Birren B."/>
        </authorList>
    </citation>
    <scope>NUCLEOTIDE SEQUENCE [LARGE SCALE GENOMIC DNA]</scope>
    <source>
        <strain evidence="8 9">CBS 650.93</strain>
    </source>
</reference>
<comment type="subcellular location">
    <subcellularLocation>
        <location evidence="1">Membrane</location>
        <topology evidence="1">Multi-pass membrane protein</topology>
    </subcellularLocation>
</comment>
<dbReference type="PROSITE" id="PS50850">
    <property type="entry name" value="MFS"/>
    <property type="match status" value="1"/>
</dbReference>
<dbReference type="STRING" id="1442369.A0A0D2INX0"/>
<dbReference type="GeneID" id="25293773"/>
<sequence>MLTLIEPLASSVFAPGVPELMQNFDSTNTELSAFVVSVYVLGFAFGPMALAPMSEMWGRVPVYHTTNFIFLTFTVACAKAPSLDSLIVFRFFAGTFGAAPMTNGGGSIADMFPAEERAGIMAIFTVGPLIGPIIDPVIGGFLADAEGWRWDFWLIVIVAGAISLTMLLTLKESYSPVILERKVKRIRKETGDDRWYSKTDTGLSLKELFKKSIVRPINLLVFSPICTIFAFYLALVYGYIFHYMVAIIGLGFIGVGMCTLTFMWCSLTKAENSLCNLISFMAICTYLVDAYELYAASALAANIILRSIAGAFLSLCGRKMYNAMGLGWGNTLLGFIAVALIPIPFLLLRYGEILRKKFEIGKL</sequence>
<comment type="similarity">
    <text evidence="2">Belongs to the major facilitator superfamily.</text>
</comment>
<name>A0A0D2INX0_9EURO</name>
<protein>
    <recommendedName>
        <fullName evidence="7">Major facilitator superfamily (MFS) profile domain-containing protein</fullName>
    </recommendedName>
</protein>
<dbReference type="VEuPathDB" id="FungiDB:Z518_05702"/>
<feature type="transmembrane region" description="Helical" evidence="6">
    <location>
        <begin position="118"/>
        <end position="138"/>
    </location>
</feature>
<dbReference type="RefSeq" id="XP_013271967.1">
    <property type="nucleotide sequence ID" value="XM_013416513.1"/>
</dbReference>
<dbReference type="GO" id="GO:0022857">
    <property type="term" value="F:transmembrane transporter activity"/>
    <property type="evidence" value="ECO:0007669"/>
    <property type="project" value="InterPro"/>
</dbReference>
<evidence type="ECO:0000256" key="6">
    <source>
        <dbReference type="SAM" id="Phobius"/>
    </source>
</evidence>
<keyword evidence="3 6" id="KW-0812">Transmembrane</keyword>
<feature type="transmembrane region" description="Helical" evidence="6">
    <location>
        <begin position="243"/>
        <end position="265"/>
    </location>
</feature>
<dbReference type="InterPro" id="IPR020846">
    <property type="entry name" value="MFS_dom"/>
</dbReference>